<feature type="compositionally biased region" description="Gly residues" evidence="2">
    <location>
        <begin position="325"/>
        <end position="342"/>
    </location>
</feature>
<evidence type="ECO:0000313" key="5">
    <source>
        <dbReference type="Proteomes" id="UP000199651"/>
    </source>
</evidence>
<accession>A0A1H0PQL0</accession>
<feature type="compositionally biased region" description="Polar residues" evidence="2">
    <location>
        <begin position="294"/>
        <end position="304"/>
    </location>
</feature>
<name>A0A1H0PQL0_9PSEU</name>
<evidence type="ECO:0000313" key="4">
    <source>
        <dbReference type="EMBL" id="SDP06935.1"/>
    </source>
</evidence>
<feature type="domain" description="PPE" evidence="3">
    <location>
        <begin position="17"/>
        <end position="172"/>
    </location>
</feature>
<proteinExistence type="inferred from homology"/>
<feature type="compositionally biased region" description="Low complexity" evidence="2">
    <location>
        <begin position="305"/>
        <end position="324"/>
    </location>
</feature>
<feature type="compositionally biased region" description="Gly residues" evidence="2">
    <location>
        <begin position="353"/>
        <end position="394"/>
    </location>
</feature>
<dbReference type="SUPFAM" id="SSF140459">
    <property type="entry name" value="PE/PPE dimer-like"/>
    <property type="match status" value="1"/>
</dbReference>
<organism evidence="4 5">
    <name type="scientific">Actinokineospora alba</name>
    <dbReference type="NCBI Taxonomy" id="504798"/>
    <lineage>
        <taxon>Bacteria</taxon>
        <taxon>Bacillati</taxon>
        <taxon>Actinomycetota</taxon>
        <taxon>Actinomycetes</taxon>
        <taxon>Pseudonocardiales</taxon>
        <taxon>Pseudonocardiaceae</taxon>
        <taxon>Actinokineospora</taxon>
    </lineage>
</organism>
<feature type="compositionally biased region" description="Low complexity" evidence="2">
    <location>
        <begin position="343"/>
        <end position="352"/>
    </location>
</feature>
<feature type="region of interest" description="Disordered" evidence="2">
    <location>
        <begin position="140"/>
        <end position="161"/>
    </location>
</feature>
<sequence>MVMHRWQGYDHPTLHTMINNGPGAAASTPQTTYWEALTTELAEIDADLNRKLGELGAAWEGAAGESATAGLTPLQAWAADAQSGTNMMKSSTEYQADMISRARAEMPEPVEISTPAPSGWAKVAAGAALLTGNAGPAAAVAGQAMDHEAQEAEQDRASQKAVDTMDSYQNSSEFNRNTLGTFVPPPDVVVSTPEPAGTSGSAVGNFNSGYSGNNGNGNYTSPSGYSGAPNTGSGYVAPAGTGGGQYVGPPSGTPTLPSGYVPPTGTTPQGYVPPTVTPGGPPAPNQLVPGGTNGPNNPSFTGNLPPTSNPSSPNSTNNPGAGKSATGGAGGKGGLGQGGMGQAGDASRQAGQMGKGGMAGAGGFGQAGPGGPGGARGGAAGAGKGMGGGMGGARGAQSEEDEEYELANYLVETEDVFGDDRMVAPTVIGETSEQ</sequence>
<feature type="compositionally biased region" description="Pro residues" evidence="2">
    <location>
        <begin position="275"/>
        <end position="284"/>
    </location>
</feature>
<evidence type="ECO:0000256" key="2">
    <source>
        <dbReference type="SAM" id="MobiDB-lite"/>
    </source>
</evidence>
<reference evidence="5" key="1">
    <citation type="submission" date="2016-10" db="EMBL/GenBank/DDBJ databases">
        <authorList>
            <person name="Varghese N."/>
            <person name="Submissions S."/>
        </authorList>
    </citation>
    <scope>NUCLEOTIDE SEQUENCE [LARGE SCALE GENOMIC DNA]</scope>
    <source>
        <strain evidence="5">IBRC-M 10655</strain>
    </source>
</reference>
<keyword evidence="5" id="KW-1185">Reference proteome</keyword>
<protein>
    <submittedName>
        <fullName evidence="4">PPE family protein</fullName>
    </submittedName>
</protein>
<dbReference type="STRING" id="504798.SAMN05421871_106239"/>
<dbReference type="Gene3D" id="1.20.1260.20">
    <property type="entry name" value="PPE superfamily"/>
    <property type="match status" value="1"/>
</dbReference>
<dbReference type="RefSeq" id="WP_091376268.1">
    <property type="nucleotide sequence ID" value="NZ_FNDV01000006.1"/>
</dbReference>
<dbReference type="OrthoDB" id="3682216at2"/>
<dbReference type="Pfam" id="PF00823">
    <property type="entry name" value="PPE"/>
    <property type="match status" value="1"/>
</dbReference>
<feature type="compositionally biased region" description="Low complexity" evidence="2">
    <location>
        <begin position="248"/>
        <end position="274"/>
    </location>
</feature>
<dbReference type="InterPro" id="IPR000030">
    <property type="entry name" value="PPE_dom"/>
</dbReference>
<dbReference type="AlphaFoldDB" id="A0A1H0PQL0"/>
<dbReference type="Proteomes" id="UP000199651">
    <property type="component" value="Unassembled WGS sequence"/>
</dbReference>
<dbReference type="InterPro" id="IPR038332">
    <property type="entry name" value="PPE_sf"/>
</dbReference>
<feature type="compositionally biased region" description="Basic and acidic residues" evidence="2">
    <location>
        <begin position="145"/>
        <end position="158"/>
    </location>
</feature>
<evidence type="ECO:0000259" key="3">
    <source>
        <dbReference type="Pfam" id="PF00823"/>
    </source>
</evidence>
<evidence type="ECO:0000256" key="1">
    <source>
        <dbReference type="ARBA" id="ARBA00010652"/>
    </source>
</evidence>
<dbReference type="EMBL" id="FNJB01000006">
    <property type="protein sequence ID" value="SDP06935.1"/>
    <property type="molecule type" value="Genomic_DNA"/>
</dbReference>
<gene>
    <name evidence="4" type="ORF">SAMN05192558_106213</name>
</gene>
<comment type="similarity">
    <text evidence="1">Belongs to the mycobacterial PPE family.</text>
</comment>
<feature type="region of interest" description="Disordered" evidence="2">
    <location>
        <begin position="241"/>
        <end position="404"/>
    </location>
</feature>